<dbReference type="InterPro" id="IPR046903">
    <property type="entry name" value="Mab-21-like_nuc_Trfase"/>
</dbReference>
<evidence type="ECO:0000313" key="3">
    <source>
        <dbReference type="Proteomes" id="UP000663828"/>
    </source>
</evidence>
<gene>
    <name evidence="2" type="ORF">XAT740_LOCUS64305</name>
</gene>
<feature type="non-terminal residue" evidence="2">
    <location>
        <position position="98"/>
    </location>
</feature>
<sequence>MLIEQIHPELSSGEIDLVPSLKLEFWPSDMQWFLNRLKRNRPLLFEKIESLHMHIVSKWSGKTTNKQTRKTLQFRYSYSLIEIKLAEQRSFIEQILNR</sequence>
<reference evidence="2" key="1">
    <citation type="submission" date="2021-02" db="EMBL/GenBank/DDBJ databases">
        <authorList>
            <person name="Nowell W R."/>
        </authorList>
    </citation>
    <scope>NUCLEOTIDE SEQUENCE</scope>
</reference>
<dbReference type="Proteomes" id="UP000663828">
    <property type="component" value="Unassembled WGS sequence"/>
</dbReference>
<evidence type="ECO:0000259" key="1">
    <source>
        <dbReference type="Pfam" id="PF03281"/>
    </source>
</evidence>
<proteinExistence type="predicted"/>
<dbReference type="AlphaFoldDB" id="A0A816HRP1"/>
<keyword evidence="3" id="KW-1185">Reference proteome</keyword>
<protein>
    <recommendedName>
        <fullName evidence="1">Mab-21-like nucleotidyltransferase domain-containing protein</fullName>
    </recommendedName>
</protein>
<dbReference type="Pfam" id="PF03281">
    <property type="entry name" value="Mab-21"/>
    <property type="match status" value="1"/>
</dbReference>
<dbReference type="EMBL" id="CAJNOR010021947">
    <property type="protein sequence ID" value="CAF1691682.1"/>
    <property type="molecule type" value="Genomic_DNA"/>
</dbReference>
<organism evidence="2 3">
    <name type="scientific">Adineta ricciae</name>
    <name type="common">Rotifer</name>
    <dbReference type="NCBI Taxonomy" id="249248"/>
    <lineage>
        <taxon>Eukaryota</taxon>
        <taxon>Metazoa</taxon>
        <taxon>Spiralia</taxon>
        <taxon>Gnathifera</taxon>
        <taxon>Rotifera</taxon>
        <taxon>Eurotatoria</taxon>
        <taxon>Bdelloidea</taxon>
        <taxon>Adinetida</taxon>
        <taxon>Adinetidae</taxon>
        <taxon>Adineta</taxon>
    </lineage>
</organism>
<feature type="domain" description="Mab-21-like nucleotidyltransferase" evidence="1">
    <location>
        <begin position="14"/>
        <end position="85"/>
    </location>
</feature>
<evidence type="ECO:0000313" key="2">
    <source>
        <dbReference type="EMBL" id="CAF1691682.1"/>
    </source>
</evidence>
<comment type="caution">
    <text evidence="2">The sequence shown here is derived from an EMBL/GenBank/DDBJ whole genome shotgun (WGS) entry which is preliminary data.</text>
</comment>
<name>A0A816HRP1_ADIRI</name>
<accession>A0A816HRP1</accession>